<accession>A0A561QVF7</accession>
<gene>
    <name evidence="2" type="ORF">FHW37_103212</name>
</gene>
<evidence type="ECO:0000256" key="1">
    <source>
        <dbReference type="SAM" id="Phobius"/>
    </source>
</evidence>
<dbReference type="AlphaFoldDB" id="A0A561QVF7"/>
<organism evidence="2 3">
    <name type="scientific">Neorhizobium alkalisoli</name>
    <dbReference type="NCBI Taxonomy" id="528178"/>
    <lineage>
        <taxon>Bacteria</taxon>
        <taxon>Pseudomonadati</taxon>
        <taxon>Pseudomonadota</taxon>
        <taxon>Alphaproteobacteria</taxon>
        <taxon>Hyphomicrobiales</taxon>
        <taxon>Rhizobiaceae</taxon>
        <taxon>Rhizobium/Agrobacterium group</taxon>
        <taxon>Neorhizobium</taxon>
    </lineage>
</organism>
<dbReference type="EMBL" id="VIWP01000003">
    <property type="protein sequence ID" value="TWF54347.1"/>
    <property type="molecule type" value="Genomic_DNA"/>
</dbReference>
<feature type="transmembrane region" description="Helical" evidence="1">
    <location>
        <begin position="51"/>
        <end position="70"/>
    </location>
</feature>
<keyword evidence="3" id="KW-1185">Reference proteome</keyword>
<keyword evidence="1" id="KW-1133">Transmembrane helix</keyword>
<name>A0A561QVF7_9HYPH</name>
<evidence type="ECO:0000313" key="2">
    <source>
        <dbReference type="EMBL" id="TWF54347.1"/>
    </source>
</evidence>
<proteinExistence type="predicted"/>
<evidence type="ECO:0000313" key="3">
    <source>
        <dbReference type="Proteomes" id="UP000320653"/>
    </source>
</evidence>
<reference evidence="2 3" key="1">
    <citation type="submission" date="2019-06" db="EMBL/GenBank/DDBJ databases">
        <title>Sorghum-associated microbial communities from plants grown in Nebraska, USA.</title>
        <authorList>
            <person name="Schachtman D."/>
        </authorList>
    </citation>
    <scope>NUCLEOTIDE SEQUENCE [LARGE SCALE GENOMIC DNA]</scope>
    <source>
        <strain evidence="2 3">1225</strain>
    </source>
</reference>
<keyword evidence="1" id="KW-0472">Membrane</keyword>
<feature type="transmembrane region" description="Helical" evidence="1">
    <location>
        <begin position="76"/>
        <end position="103"/>
    </location>
</feature>
<comment type="caution">
    <text evidence="2">The sequence shown here is derived from an EMBL/GenBank/DDBJ whole genome shotgun (WGS) entry which is preliminary data.</text>
</comment>
<keyword evidence="1" id="KW-0812">Transmembrane</keyword>
<feature type="transmembrane region" description="Helical" evidence="1">
    <location>
        <begin position="20"/>
        <end position="39"/>
    </location>
</feature>
<dbReference type="InterPro" id="IPR008407">
    <property type="entry name" value="Brnchd-chn_aa_trnsp_AzlD"/>
</dbReference>
<sequence length="114" mass="12063">MDNMSTETGMFSVDNHTLLLIVMAGIATYFTRIGGYLLISGFKRIPPRVESALNAVPAAVLTTLVAPPFFNGGWDIKIAMITALIVGLRFPGLTILAAGWAAVMAARHGFGIGL</sequence>
<protein>
    <submittedName>
        <fullName evidence="2">Putative membrane protein</fullName>
    </submittedName>
</protein>
<dbReference type="Proteomes" id="UP000320653">
    <property type="component" value="Unassembled WGS sequence"/>
</dbReference>
<dbReference type="Pfam" id="PF05437">
    <property type="entry name" value="AzlD"/>
    <property type="match status" value="1"/>
</dbReference>